<gene>
    <name evidence="6" type="ORF">LTR36_009293</name>
</gene>
<keyword evidence="4" id="KW-0812">Transmembrane</keyword>
<feature type="signal peptide" evidence="5">
    <location>
        <begin position="1"/>
        <end position="25"/>
    </location>
</feature>
<dbReference type="EMBL" id="JAVFHQ010000069">
    <property type="protein sequence ID" value="KAK4540336.1"/>
    <property type="molecule type" value="Genomic_DNA"/>
</dbReference>
<name>A0AAV9J645_9PEZI</name>
<evidence type="ECO:0000313" key="7">
    <source>
        <dbReference type="Proteomes" id="UP001324427"/>
    </source>
</evidence>
<protein>
    <recommendedName>
        <fullName evidence="8">Glycosyltransferase family 32 protein</fullName>
    </recommendedName>
</protein>
<dbReference type="GO" id="GO:0051999">
    <property type="term" value="P:mannosyl-inositol phosphorylceramide biosynthetic process"/>
    <property type="evidence" value="ECO:0007669"/>
    <property type="project" value="TreeGrafter"/>
</dbReference>
<dbReference type="PANTHER" id="PTHR32385">
    <property type="entry name" value="MANNOSYL PHOSPHORYLINOSITOL CERAMIDE SYNTHASE"/>
    <property type="match status" value="1"/>
</dbReference>
<keyword evidence="5" id="KW-0732">Signal</keyword>
<evidence type="ECO:0000256" key="3">
    <source>
        <dbReference type="SAM" id="MobiDB-lite"/>
    </source>
</evidence>
<comment type="caution">
    <text evidence="6">The sequence shown here is derived from an EMBL/GenBank/DDBJ whole genome shotgun (WGS) entry which is preliminary data.</text>
</comment>
<keyword evidence="4" id="KW-1133">Transmembrane helix</keyword>
<reference evidence="6 7" key="1">
    <citation type="submission" date="2021-11" db="EMBL/GenBank/DDBJ databases">
        <title>Black yeast isolated from Biological Soil Crust.</title>
        <authorList>
            <person name="Kurbessoian T."/>
        </authorList>
    </citation>
    <scope>NUCLEOTIDE SEQUENCE [LARGE SCALE GENOMIC DNA]</scope>
    <source>
        <strain evidence="6 7">CCFEE 5522</strain>
    </source>
</reference>
<dbReference type="Gene3D" id="3.90.550.20">
    <property type="match status" value="1"/>
</dbReference>
<evidence type="ECO:0000256" key="2">
    <source>
        <dbReference type="ARBA" id="ARBA00022679"/>
    </source>
</evidence>
<evidence type="ECO:0000313" key="6">
    <source>
        <dbReference type="EMBL" id="KAK4540336.1"/>
    </source>
</evidence>
<dbReference type="AlphaFoldDB" id="A0AAV9J645"/>
<organism evidence="6 7">
    <name type="scientific">Oleoguttula mirabilis</name>
    <dbReference type="NCBI Taxonomy" id="1507867"/>
    <lineage>
        <taxon>Eukaryota</taxon>
        <taxon>Fungi</taxon>
        <taxon>Dikarya</taxon>
        <taxon>Ascomycota</taxon>
        <taxon>Pezizomycotina</taxon>
        <taxon>Dothideomycetes</taxon>
        <taxon>Dothideomycetidae</taxon>
        <taxon>Mycosphaerellales</taxon>
        <taxon>Teratosphaeriaceae</taxon>
        <taxon>Oleoguttula</taxon>
    </lineage>
</organism>
<evidence type="ECO:0000256" key="4">
    <source>
        <dbReference type="SAM" id="Phobius"/>
    </source>
</evidence>
<dbReference type="InterPro" id="IPR029044">
    <property type="entry name" value="Nucleotide-diphossugar_trans"/>
</dbReference>
<keyword evidence="2" id="KW-0808">Transferase</keyword>
<dbReference type="Pfam" id="PF04488">
    <property type="entry name" value="Gly_transf_sug"/>
    <property type="match status" value="1"/>
</dbReference>
<dbReference type="GO" id="GO:0016020">
    <property type="term" value="C:membrane"/>
    <property type="evidence" value="ECO:0007669"/>
    <property type="project" value="GOC"/>
</dbReference>
<evidence type="ECO:0000256" key="5">
    <source>
        <dbReference type="SAM" id="SignalP"/>
    </source>
</evidence>
<accession>A0AAV9J645</accession>
<evidence type="ECO:0000256" key="1">
    <source>
        <dbReference type="ARBA" id="ARBA00009003"/>
    </source>
</evidence>
<feature type="transmembrane region" description="Helical" evidence="4">
    <location>
        <begin position="297"/>
        <end position="316"/>
    </location>
</feature>
<sequence>MRPRTIIAVCFMALAAFLVLNRCHIRDLYEVARTYATYHNFMQRHPEILYRYSPEALESSNTLDRQQQAPKIIHQIYLQEGRNSTLHKYAEAQSSCQSLHRTWTHLLWTDDNATTFMRRHYPSIAPHYEGYAQSIQRANVLRYALLHHFGGVYLDLDVTCLAPLDSLLHLPLLTPGAYPAGVNNAFILARPRHGFLFRVLQGVAGRDMRWPMPYVENMLSTGCMFFTNRWMDYARDLQGRIGVVAEEDKVYTLADRYGNTEPHMLRGKATTPLFTHGGASSWHSWDAAVIVLIGEHYGYFLMLVGAGLVALVCLMWKLRSRSNGGEGWSSHAHARRSMEKRDDEERMLAGKAC</sequence>
<keyword evidence="7" id="KW-1185">Reference proteome</keyword>
<dbReference type="GO" id="GO:0000030">
    <property type="term" value="F:mannosyltransferase activity"/>
    <property type="evidence" value="ECO:0007669"/>
    <property type="project" value="TreeGrafter"/>
</dbReference>
<feature type="region of interest" description="Disordered" evidence="3">
    <location>
        <begin position="322"/>
        <end position="353"/>
    </location>
</feature>
<dbReference type="PANTHER" id="PTHR32385:SF15">
    <property type="entry name" value="INOSITOL PHOSPHOCERAMIDE MANNOSYLTRANSFERASE 1"/>
    <property type="match status" value="1"/>
</dbReference>
<proteinExistence type="inferred from homology"/>
<dbReference type="SUPFAM" id="SSF53448">
    <property type="entry name" value="Nucleotide-diphospho-sugar transferases"/>
    <property type="match status" value="1"/>
</dbReference>
<comment type="similarity">
    <text evidence="1">Belongs to the glycosyltransferase 32 family.</text>
</comment>
<feature type="chain" id="PRO_5043373141" description="Glycosyltransferase family 32 protein" evidence="5">
    <location>
        <begin position="26"/>
        <end position="353"/>
    </location>
</feature>
<dbReference type="InterPro" id="IPR007577">
    <property type="entry name" value="GlycoTrfase_DXD_sugar-bd_CS"/>
</dbReference>
<feature type="compositionally biased region" description="Basic and acidic residues" evidence="3">
    <location>
        <begin position="336"/>
        <end position="353"/>
    </location>
</feature>
<dbReference type="Proteomes" id="UP001324427">
    <property type="component" value="Unassembled WGS sequence"/>
</dbReference>
<keyword evidence="4" id="KW-0472">Membrane</keyword>
<dbReference type="InterPro" id="IPR051706">
    <property type="entry name" value="Glycosyltransferase_domain"/>
</dbReference>
<evidence type="ECO:0008006" key="8">
    <source>
        <dbReference type="Google" id="ProtNLM"/>
    </source>
</evidence>